<dbReference type="EMBL" id="CATOUU010000664">
    <property type="protein sequence ID" value="CAI9939373.1"/>
    <property type="molecule type" value="Genomic_DNA"/>
</dbReference>
<comment type="caution">
    <text evidence="1">The sequence shown here is derived from an EMBL/GenBank/DDBJ whole genome shotgun (WGS) entry which is preliminary data.</text>
</comment>
<proteinExistence type="predicted"/>
<dbReference type="EMBL" id="CAXDID020000063">
    <property type="protein sequence ID" value="CAL6011184.1"/>
    <property type="molecule type" value="Genomic_DNA"/>
</dbReference>
<evidence type="ECO:0000313" key="2">
    <source>
        <dbReference type="EMBL" id="CAL6011184.1"/>
    </source>
</evidence>
<keyword evidence="3" id="KW-1185">Reference proteome</keyword>
<reference evidence="2 3" key="2">
    <citation type="submission" date="2024-07" db="EMBL/GenBank/DDBJ databases">
        <authorList>
            <person name="Akdeniz Z."/>
        </authorList>
    </citation>
    <scope>NUCLEOTIDE SEQUENCE [LARGE SCALE GENOMIC DNA]</scope>
</reference>
<dbReference type="SUPFAM" id="SSF52058">
    <property type="entry name" value="L domain-like"/>
    <property type="match status" value="1"/>
</dbReference>
<reference evidence="1" key="1">
    <citation type="submission" date="2023-06" db="EMBL/GenBank/DDBJ databases">
        <authorList>
            <person name="Kurt Z."/>
        </authorList>
    </citation>
    <scope>NUCLEOTIDE SEQUENCE</scope>
</reference>
<accession>A0AA86UGB1</accession>
<dbReference type="Proteomes" id="UP001642409">
    <property type="component" value="Unassembled WGS sequence"/>
</dbReference>
<protein>
    <submittedName>
        <fullName evidence="1">Leucine-rich repeat domain superfamily</fullName>
    </submittedName>
    <submittedName>
        <fullName evidence="2">Leucine-rich_repeat domain superfamily</fullName>
    </submittedName>
</protein>
<gene>
    <name evidence="2" type="ORF">HINF_LOCUS22562</name>
    <name evidence="1" type="ORF">HINF_LOCUS27018</name>
</gene>
<dbReference type="Gene3D" id="3.80.10.10">
    <property type="entry name" value="Ribonuclease Inhibitor"/>
    <property type="match status" value="1"/>
</dbReference>
<dbReference type="AlphaFoldDB" id="A0AA86UGB1"/>
<evidence type="ECO:0000313" key="1">
    <source>
        <dbReference type="EMBL" id="CAI9939373.1"/>
    </source>
</evidence>
<dbReference type="InterPro" id="IPR032675">
    <property type="entry name" value="LRR_dom_sf"/>
</dbReference>
<name>A0AA86UGB1_9EUKA</name>
<organism evidence="1">
    <name type="scientific">Hexamita inflata</name>
    <dbReference type="NCBI Taxonomy" id="28002"/>
    <lineage>
        <taxon>Eukaryota</taxon>
        <taxon>Metamonada</taxon>
        <taxon>Diplomonadida</taxon>
        <taxon>Hexamitidae</taxon>
        <taxon>Hexamitinae</taxon>
        <taxon>Hexamita</taxon>
    </lineage>
</organism>
<evidence type="ECO:0000313" key="3">
    <source>
        <dbReference type="Proteomes" id="UP001642409"/>
    </source>
</evidence>
<sequence>MLQYLKNLTHLNLLRCNLVSIYVLRPLVNLEELRIANNKIVYLGANLNKMKKLEKLSVKDNLISKFFSLEQHQYLNNINEYGFRSFSVQDQQIASEDEIHYANQMRLIENTNFQLQEIQNKRKRFQTVLNECKKQINAVLNCHDHIQFSTSVAHLFEMLNNPVSM</sequence>